<dbReference type="SUPFAM" id="SSF89796">
    <property type="entry name" value="CoA-transferase family III (CaiB/BaiF)"/>
    <property type="match status" value="2"/>
</dbReference>
<gene>
    <name evidence="1" type="ORF">A4R43_13810</name>
</gene>
<evidence type="ECO:0000313" key="1">
    <source>
        <dbReference type="EMBL" id="AXB48473.1"/>
    </source>
</evidence>
<dbReference type="Pfam" id="PF02515">
    <property type="entry name" value="CoA_transf_3"/>
    <property type="match status" value="1"/>
</dbReference>
<protein>
    <submittedName>
        <fullName evidence="1">Carnitine dehydratase</fullName>
    </submittedName>
</protein>
<organism evidence="1 2">
    <name type="scientific">Amycolatopsis albispora</name>
    <dbReference type="NCBI Taxonomy" id="1804986"/>
    <lineage>
        <taxon>Bacteria</taxon>
        <taxon>Bacillati</taxon>
        <taxon>Actinomycetota</taxon>
        <taxon>Actinomycetes</taxon>
        <taxon>Pseudonocardiales</taxon>
        <taxon>Pseudonocardiaceae</taxon>
        <taxon>Amycolatopsis</taxon>
    </lineage>
</organism>
<name>A0A344LK99_9PSEU</name>
<accession>A0A344LK99</accession>
<reference evidence="1 2" key="1">
    <citation type="submission" date="2016-04" db="EMBL/GenBank/DDBJ databases">
        <title>Complete genome sequence and analysis of deep-sea sediment isolate, Amycolatopsis sp. WP1.</title>
        <authorList>
            <person name="Wang H."/>
            <person name="Chen S."/>
            <person name="Wu Q."/>
        </authorList>
    </citation>
    <scope>NUCLEOTIDE SEQUENCE [LARGE SCALE GENOMIC DNA]</scope>
    <source>
        <strain evidence="1 2">WP1</strain>
    </source>
</reference>
<sequence>MEEELAAVWRQVSGESLPPGAVAVGGEESVLPGPFRVAAAAAASVGVATLAAGELLRVRGIEPPPVAVDLRHAVASFHSERHLRVDGQVPGELWAPLTGDYLATDGWVRLHCNYPRHVAAVCWGLGTAATREAVTEAVAKRRAREVQEAVIAAGGAAALLRTRQDWLNHPQGEAVAGQPLVELRQTGDALPKRLFESDRPLGGVRVLELTHVIAGPVAGRVLAAHGADVLHIGAAHLPRIDPLWMDTGLGKRSAFTDLTQDAGRARLRKLLARADVFVQSFRPGALARWGFSPEELAYEFPGLITLDLSAYGWHGPWRNRRGFDSLVQLATGIAAHAGLDHPRPLPAQALDHATGWLAAATVMTAVRRAATDGGGWRGQVALAHTAEWLESLGRREITDTGYQVDDLLATLPSAYGELTYVPVPGANPQWTEGTRLPGSDRPSW</sequence>
<dbReference type="Proteomes" id="UP000250434">
    <property type="component" value="Chromosome"/>
</dbReference>
<dbReference type="AlphaFoldDB" id="A0A344LK99"/>
<proteinExistence type="predicted"/>
<dbReference type="EMBL" id="CP015163">
    <property type="protein sequence ID" value="AXB48473.1"/>
    <property type="molecule type" value="Genomic_DNA"/>
</dbReference>
<dbReference type="RefSeq" id="WP_236809208.1">
    <property type="nucleotide sequence ID" value="NZ_CP015163.1"/>
</dbReference>
<dbReference type="InterPro" id="IPR050509">
    <property type="entry name" value="CoA-transferase_III"/>
</dbReference>
<dbReference type="InterPro" id="IPR003673">
    <property type="entry name" value="CoA-Trfase_fam_III"/>
</dbReference>
<dbReference type="Gene3D" id="3.40.50.10540">
    <property type="entry name" value="Crotonobetainyl-coa:carnitine coa-transferase, domain 1"/>
    <property type="match status" value="1"/>
</dbReference>
<dbReference type="InterPro" id="IPR023606">
    <property type="entry name" value="CoA-Trfase_III_dom_1_sf"/>
</dbReference>
<dbReference type="PANTHER" id="PTHR48228">
    <property type="entry name" value="SUCCINYL-COA--D-CITRAMALATE COA-TRANSFERASE"/>
    <property type="match status" value="1"/>
</dbReference>
<dbReference type="GO" id="GO:0003824">
    <property type="term" value="F:catalytic activity"/>
    <property type="evidence" value="ECO:0007669"/>
    <property type="project" value="InterPro"/>
</dbReference>
<dbReference type="KEGG" id="aab:A4R43_13810"/>
<dbReference type="PANTHER" id="PTHR48228:SF4">
    <property type="entry name" value="BLR3030 PROTEIN"/>
    <property type="match status" value="1"/>
</dbReference>
<evidence type="ECO:0000313" key="2">
    <source>
        <dbReference type="Proteomes" id="UP000250434"/>
    </source>
</evidence>
<keyword evidence="2" id="KW-1185">Reference proteome</keyword>